<comment type="caution">
    <text evidence="2">The sequence shown here is derived from an EMBL/GenBank/DDBJ whole genome shotgun (WGS) entry which is preliminary data.</text>
</comment>
<feature type="transmembrane region" description="Helical" evidence="1">
    <location>
        <begin position="165"/>
        <end position="186"/>
    </location>
</feature>
<dbReference type="InterPro" id="IPR021338">
    <property type="entry name" value="DUF2953"/>
</dbReference>
<evidence type="ECO:0000256" key="1">
    <source>
        <dbReference type="SAM" id="Phobius"/>
    </source>
</evidence>
<keyword evidence="1" id="KW-1133">Transmembrane helix</keyword>
<dbReference type="EMBL" id="JACKWY010000012">
    <property type="protein sequence ID" value="MBB6716209.1"/>
    <property type="molecule type" value="Genomic_DNA"/>
</dbReference>
<dbReference type="Proteomes" id="UP000585258">
    <property type="component" value="Unassembled WGS sequence"/>
</dbReference>
<keyword evidence="1" id="KW-0472">Membrane</keyword>
<accession>A0A7X0SES2</accession>
<evidence type="ECO:0000313" key="3">
    <source>
        <dbReference type="Proteomes" id="UP000585258"/>
    </source>
</evidence>
<organism evidence="2 3">
    <name type="scientific">Clostridium gasigenes</name>
    <dbReference type="NCBI Taxonomy" id="94869"/>
    <lineage>
        <taxon>Bacteria</taxon>
        <taxon>Bacillati</taxon>
        <taxon>Bacillota</taxon>
        <taxon>Clostridia</taxon>
        <taxon>Eubacteriales</taxon>
        <taxon>Clostridiaceae</taxon>
        <taxon>Clostridium</taxon>
    </lineage>
</organism>
<keyword evidence="1" id="KW-0812">Transmembrane</keyword>
<proteinExistence type="predicted"/>
<protein>
    <submittedName>
        <fullName evidence="2">DUF2953 domain-containing protein</fullName>
    </submittedName>
</protein>
<reference evidence="2 3" key="1">
    <citation type="submission" date="2020-08" db="EMBL/GenBank/DDBJ databases">
        <title>Clostridia isolated from Swiss meat.</title>
        <authorList>
            <person name="Wambui J."/>
            <person name="Stevens M.J.A."/>
            <person name="Stephan R."/>
        </authorList>
    </citation>
    <scope>NUCLEOTIDE SEQUENCE [LARGE SCALE GENOMIC DNA]</scope>
    <source>
        <strain evidence="2 3">CM001</strain>
    </source>
</reference>
<name>A0A7X0SES2_9CLOT</name>
<sequence>MSILLVFLVLLFILLVPIPIKLTIHFSKNCFYIKFYKILLFSSEEDKINILIKKLSIKISSKYSKKANKKKEEYQKQRHNPLSKKLKNKKLSIFKLYKNLTTNTFKPKFKLRGDVNFELEDAAITAITYGVASNLIPLLYFSFSKIFKVKDLSLQINPHFTGKNLLNFTITSIISFNIAKIIYILILTIKSFKNKKEVDP</sequence>
<dbReference type="Pfam" id="PF11167">
    <property type="entry name" value="DUF2953"/>
    <property type="match status" value="1"/>
</dbReference>
<dbReference type="RefSeq" id="WP_185165280.1">
    <property type="nucleotide sequence ID" value="NZ_JACKWY010000012.1"/>
</dbReference>
<gene>
    <name evidence="2" type="ORF">H7E68_16005</name>
</gene>
<dbReference type="AlphaFoldDB" id="A0A7X0SES2"/>
<evidence type="ECO:0000313" key="2">
    <source>
        <dbReference type="EMBL" id="MBB6716209.1"/>
    </source>
</evidence>